<feature type="transmembrane region" description="Helical" evidence="7">
    <location>
        <begin position="12"/>
        <end position="36"/>
    </location>
</feature>
<feature type="transmembrane region" description="Helical" evidence="7">
    <location>
        <begin position="111"/>
        <end position="133"/>
    </location>
</feature>
<evidence type="ECO:0000313" key="12">
    <source>
        <dbReference type="Proteomes" id="UP001568358"/>
    </source>
</evidence>
<evidence type="ECO:0000313" key="11">
    <source>
        <dbReference type="Proteomes" id="UP000184001"/>
    </source>
</evidence>
<proteinExistence type="inferred from homology"/>
<dbReference type="GO" id="GO:0055085">
    <property type="term" value="P:transmembrane transport"/>
    <property type="evidence" value="ECO:0007669"/>
    <property type="project" value="InterPro"/>
</dbReference>
<keyword evidence="2 7" id="KW-0813">Transport</keyword>
<sequence>MLPVTSRAFWSQYGMLIIGLVIVGTMTLAAVFSPFLSPFDPDALNLDYILQPPSLGHLMGTDALGRDIFSRMLHGARISLWVGFVAVGISISIGLILGLIAGYFRGWVDEIIMRFVDVMLCFPSFFLILSVIAFLEPSLVNIMIVIGLTSWMGVARLVRAETLSLRERDFVAASRLTGASSTRIIIQHILPNALAPVLVSATLGVAGAILTESALSFLGLGVQPPTASWGNMLLEGKQVLEIAPWLSMFPGCAILITVLGYNLLGESLRDLLDPRLKR</sequence>
<comment type="subcellular location">
    <subcellularLocation>
        <location evidence="1 7">Cell membrane</location>
        <topology evidence="1 7">Multi-pass membrane protein</topology>
    </subcellularLocation>
</comment>
<dbReference type="Pfam" id="PF00528">
    <property type="entry name" value="BPD_transp_1"/>
    <property type="match status" value="1"/>
</dbReference>
<feature type="transmembrane region" description="Helical" evidence="7">
    <location>
        <begin position="139"/>
        <end position="158"/>
    </location>
</feature>
<evidence type="ECO:0000256" key="3">
    <source>
        <dbReference type="ARBA" id="ARBA00022475"/>
    </source>
</evidence>
<dbReference type="PANTHER" id="PTHR43386:SF1">
    <property type="entry name" value="D,D-DIPEPTIDE TRANSPORT SYSTEM PERMEASE PROTEIN DDPC-RELATED"/>
    <property type="match status" value="1"/>
</dbReference>
<evidence type="ECO:0000256" key="6">
    <source>
        <dbReference type="ARBA" id="ARBA00023136"/>
    </source>
</evidence>
<dbReference type="Proteomes" id="UP001568358">
    <property type="component" value="Unassembled WGS sequence"/>
</dbReference>
<evidence type="ECO:0000313" key="9">
    <source>
        <dbReference type="EMBL" id="MEZ6853431.1"/>
    </source>
</evidence>
<dbReference type="GO" id="GO:0005886">
    <property type="term" value="C:plasma membrane"/>
    <property type="evidence" value="ECO:0007669"/>
    <property type="project" value="UniProtKB-SubCell"/>
</dbReference>
<keyword evidence="6 7" id="KW-0472">Membrane</keyword>
<dbReference type="Gene3D" id="1.10.3720.10">
    <property type="entry name" value="MetI-like"/>
    <property type="match status" value="1"/>
</dbReference>
<dbReference type="SUPFAM" id="SSF161098">
    <property type="entry name" value="MetI-like"/>
    <property type="match status" value="1"/>
</dbReference>
<dbReference type="InterPro" id="IPR025966">
    <property type="entry name" value="OppC_N"/>
</dbReference>
<evidence type="ECO:0000259" key="8">
    <source>
        <dbReference type="PROSITE" id="PS50928"/>
    </source>
</evidence>
<dbReference type="EMBL" id="JBFSOO010000005">
    <property type="protein sequence ID" value="MEZ6853431.1"/>
    <property type="molecule type" value="Genomic_DNA"/>
</dbReference>
<dbReference type="PANTHER" id="PTHR43386">
    <property type="entry name" value="OLIGOPEPTIDE TRANSPORT SYSTEM PERMEASE PROTEIN APPC"/>
    <property type="match status" value="1"/>
</dbReference>
<feature type="transmembrane region" description="Helical" evidence="7">
    <location>
        <begin position="193"/>
        <end position="222"/>
    </location>
</feature>
<dbReference type="Proteomes" id="UP000184001">
    <property type="component" value="Unassembled WGS sequence"/>
</dbReference>
<feature type="transmembrane region" description="Helical" evidence="7">
    <location>
        <begin position="242"/>
        <end position="264"/>
    </location>
</feature>
<keyword evidence="3" id="KW-1003">Cell membrane</keyword>
<keyword evidence="4 7" id="KW-0812">Transmembrane</keyword>
<reference evidence="9 12" key="2">
    <citation type="submission" date="2024-07" db="EMBL/GenBank/DDBJ databases">
        <title>Active virus-host system and metabolic interactions in a Lokiarchaeon culture.</title>
        <authorList>
            <person name="Ponce Toledo R.I."/>
            <person name="Rodrigues Oliveira T."/>
            <person name="Schleper C."/>
        </authorList>
    </citation>
    <scope>NUCLEOTIDE SEQUENCE [LARGE SCALE GENOMIC DNA]</scope>
    <source>
        <strain evidence="9 12">B35</strain>
    </source>
</reference>
<feature type="domain" description="ABC transmembrane type-1" evidence="8">
    <location>
        <begin position="76"/>
        <end position="265"/>
    </location>
</feature>
<name>A0A8G2C9S5_9BACT</name>
<dbReference type="RefSeq" id="WP_020000251.1">
    <property type="nucleotide sequence ID" value="NZ_CP192217.1"/>
</dbReference>
<evidence type="ECO:0000256" key="4">
    <source>
        <dbReference type="ARBA" id="ARBA00022692"/>
    </source>
</evidence>
<comment type="similarity">
    <text evidence="7">Belongs to the binding-protein-dependent transport system permease family.</text>
</comment>
<dbReference type="InterPro" id="IPR050366">
    <property type="entry name" value="BP-dependent_transpt_permease"/>
</dbReference>
<dbReference type="Pfam" id="PF12911">
    <property type="entry name" value="OppC_N"/>
    <property type="match status" value="1"/>
</dbReference>
<evidence type="ECO:0000256" key="1">
    <source>
        <dbReference type="ARBA" id="ARBA00004651"/>
    </source>
</evidence>
<evidence type="ECO:0000313" key="10">
    <source>
        <dbReference type="EMBL" id="SHJ14465.1"/>
    </source>
</evidence>
<reference evidence="10 11" key="1">
    <citation type="submission" date="2016-11" db="EMBL/GenBank/DDBJ databases">
        <authorList>
            <person name="Varghese N."/>
            <person name="Submissions S."/>
        </authorList>
    </citation>
    <scope>NUCLEOTIDE SEQUENCE [LARGE SCALE GENOMIC DNA]</scope>
    <source>
        <strain evidence="10 11">DSM 17919</strain>
    </source>
</reference>
<evidence type="ECO:0000256" key="7">
    <source>
        <dbReference type="RuleBase" id="RU363032"/>
    </source>
</evidence>
<dbReference type="CDD" id="cd06261">
    <property type="entry name" value="TM_PBP2"/>
    <property type="match status" value="1"/>
</dbReference>
<keyword evidence="12" id="KW-1185">Reference proteome</keyword>
<evidence type="ECO:0000256" key="2">
    <source>
        <dbReference type="ARBA" id="ARBA00022448"/>
    </source>
</evidence>
<protein>
    <submittedName>
        <fullName evidence="9">ABC transporter permease</fullName>
    </submittedName>
    <submittedName>
        <fullName evidence="10">Peptide/nickel transport system permease protein</fullName>
    </submittedName>
</protein>
<organism evidence="10 11">
    <name type="scientific">Halodesulfovibrio aestuarii</name>
    <dbReference type="NCBI Taxonomy" id="126333"/>
    <lineage>
        <taxon>Bacteria</taxon>
        <taxon>Pseudomonadati</taxon>
        <taxon>Thermodesulfobacteriota</taxon>
        <taxon>Desulfovibrionia</taxon>
        <taxon>Desulfovibrionales</taxon>
        <taxon>Desulfovibrionaceae</taxon>
        <taxon>Halodesulfovibrio</taxon>
    </lineage>
</organism>
<keyword evidence="5 7" id="KW-1133">Transmembrane helix</keyword>
<comment type="caution">
    <text evidence="10">The sequence shown here is derived from an EMBL/GenBank/DDBJ whole genome shotgun (WGS) entry which is preliminary data.</text>
</comment>
<evidence type="ECO:0000256" key="5">
    <source>
        <dbReference type="ARBA" id="ARBA00022989"/>
    </source>
</evidence>
<dbReference type="PROSITE" id="PS50928">
    <property type="entry name" value="ABC_TM1"/>
    <property type="match status" value="1"/>
</dbReference>
<dbReference type="InterPro" id="IPR035906">
    <property type="entry name" value="MetI-like_sf"/>
</dbReference>
<gene>
    <name evidence="9" type="ORF">AB2Z07_07815</name>
    <name evidence="10" type="ORF">SAMN05660830_01784</name>
</gene>
<dbReference type="InterPro" id="IPR000515">
    <property type="entry name" value="MetI-like"/>
</dbReference>
<feature type="transmembrane region" description="Helical" evidence="7">
    <location>
        <begin position="78"/>
        <end position="104"/>
    </location>
</feature>
<dbReference type="AlphaFoldDB" id="A0A8G2C9S5"/>
<dbReference type="EMBL" id="FQZR01000003">
    <property type="protein sequence ID" value="SHJ14465.1"/>
    <property type="molecule type" value="Genomic_DNA"/>
</dbReference>
<accession>A0A8G2C9S5</accession>